<keyword evidence="2" id="KW-0812">Transmembrane</keyword>
<name>A0ABP7P171_9ACTN</name>
<evidence type="ECO:0000313" key="4">
    <source>
        <dbReference type="Proteomes" id="UP001500034"/>
    </source>
</evidence>
<evidence type="ECO:0000256" key="1">
    <source>
        <dbReference type="SAM" id="MobiDB-lite"/>
    </source>
</evidence>
<reference evidence="4" key="1">
    <citation type="journal article" date="2019" name="Int. J. Syst. Evol. Microbiol.">
        <title>The Global Catalogue of Microorganisms (GCM) 10K type strain sequencing project: providing services to taxonomists for standard genome sequencing and annotation.</title>
        <authorList>
            <consortium name="The Broad Institute Genomics Platform"/>
            <consortium name="The Broad Institute Genome Sequencing Center for Infectious Disease"/>
            <person name="Wu L."/>
            <person name="Ma J."/>
        </authorList>
    </citation>
    <scope>NUCLEOTIDE SEQUENCE [LARGE SCALE GENOMIC DNA]</scope>
    <source>
        <strain evidence="4">JCM 17027</strain>
    </source>
</reference>
<evidence type="ECO:0000313" key="3">
    <source>
        <dbReference type="EMBL" id="GAA3956835.1"/>
    </source>
</evidence>
<organism evidence="3 4">
    <name type="scientific">Streptomyces marokkonensis</name>
    <dbReference type="NCBI Taxonomy" id="324855"/>
    <lineage>
        <taxon>Bacteria</taxon>
        <taxon>Bacillati</taxon>
        <taxon>Actinomycetota</taxon>
        <taxon>Actinomycetes</taxon>
        <taxon>Kitasatosporales</taxon>
        <taxon>Streptomycetaceae</taxon>
        <taxon>Streptomyces</taxon>
    </lineage>
</organism>
<dbReference type="Proteomes" id="UP001500034">
    <property type="component" value="Unassembled WGS sequence"/>
</dbReference>
<feature type="transmembrane region" description="Helical" evidence="2">
    <location>
        <begin position="115"/>
        <end position="132"/>
    </location>
</feature>
<evidence type="ECO:0000256" key="2">
    <source>
        <dbReference type="SAM" id="Phobius"/>
    </source>
</evidence>
<dbReference type="RefSeq" id="WP_345589126.1">
    <property type="nucleotide sequence ID" value="NZ_BAABCQ010000009.1"/>
</dbReference>
<comment type="caution">
    <text evidence="3">The sequence shown here is derived from an EMBL/GenBank/DDBJ whole genome shotgun (WGS) entry which is preliminary data.</text>
</comment>
<feature type="transmembrane region" description="Helical" evidence="2">
    <location>
        <begin position="87"/>
        <end position="109"/>
    </location>
</feature>
<keyword evidence="4" id="KW-1185">Reference proteome</keyword>
<sequence>MTDRQPITPTRVIPAGQSLPAPVPPPPPPPRPPADPDWWRPGSGPSGPPPPVPIDVHVHIDITPGGPPAIPDPEPGPRWWSRIRIGYNLALAALSLTFAGPWGAFLATVRDEESLAGAWTMAVIPLIVLAVLDNARRVEALHADPDLWAPKWRAALARFLLWTAVIGTVLTLPITTLVYALTGVKPA</sequence>
<gene>
    <name evidence="3" type="ORF">GCM10022384_07450</name>
</gene>
<accession>A0ABP7P171</accession>
<feature type="compositionally biased region" description="Pro residues" evidence="1">
    <location>
        <begin position="21"/>
        <end position="35"/>
    </location>
</feature>
<protein>
    <submittedName>
        <fullName evidence="3">Uncharacterized protein</fullName>
    </submittedName>
</protein>
<keyword evidence="2" id="KW-0472">Membrane</keyword>
<dbReference type="EMBL" id="BAABCQ010000009">
    <property type="protein sequence ID" value="GAA3956835.1"/>
    <property type="molecule type" value="Genomic_DNA"/>
</dbReference>
<keyword evidence="2" id="KW-1133">Transmembrane helix</keyword>
<feature type="region of interest" description="Disordered" evidence="1">
    <location>
        <begin position="1"/>
        <end position="54"/>
    </location>
</feature>
<proteinExistence type="predicted"/>
<feature type="transmembrane region" description="Helical" evidence="2">
    <location>
        <begin position="159"/>
        <end position="181"/>
    </location>
</feature>